<dbReference type="GO" id="GO:0045259">
    <property type="term" value="C:proton-transporting ATP synthase complex"/>
    <property type="evidence" value="ECO:0007669"/>
    <property type="project" value="UniProtKB-KW"/>
</dbReference>
<dbReference type="Gene3D" id="1.20.5.440">
    <property type="entry name" value="ATP synthase delta/epsilon subunit, C-terminal domain"/>
    <property type="match status" value="1"/>
</dbReference>
<dbReference type="PANTHER" id="PTHR13822">
    <property type="entry name" value="ATP SYNTHASE DELTA/EPSILON CHAIN"/>
    <property type="match status" value="1"/>
</dbReference>
<evidence type="ECO:0000256" key="3">
    <source>
        <dbReference type="ARBA" id="ARBA00005712"/>
    </source>
</evidence>
<keyword evidence="14" id="KW-0175">Coiled coil</keyword>
<reference evidence="17 18" key="1">
    <citation type="submission" date="2020-08" db="EMBL/GenBank/DDBJ databases">
        <title>Genome sequence of Weissella diestrammenae KACC 16890T.</title>
        <authorList>
            <person name="Hyun D.-W."/>
            <person name="Bae J.-W."/>
        </authorList>
    </citation>
    <scope>NUCLEOTIDE SEQUENCE [LARGE SCALE GENOMIC DNA]</scope>
    <source>
        <strain evidence="17 18">KACC 16890</strain>
    </source>
</reference>
<evidence type="ECO:0000256" key="10">
    <source>
        <dbReference type="ARBA" id="ARBA00030215"/>
    </source>
</evidence>
<evidence type="ECO:0000256" key="12">
    <source>
        <dbReference type="HAMAP-Rule" id="MF_00530"/>
    </source>
</evidence>
<keyword evidence="8 12" id="KW-0139">CF(1)</keyword>
<evidence type="ECO:0000256" key="6">
    <source>
        <dbReference type="ARBA" id="ARBA00023065"/>
    </source>
</evidence>
<evidence type="ECO:0000256" key="4">
    <source>
        <dbReference type="ARBA" id="ARBA00014480"/>
    </source>
</evidence>
<evidence type="ECO:0000259" key="15">
    <source>
        <dbReference type="Pfam" id="PF00401"/>
    </source>
</evidence>
<gene>
    <name evidence="12" type="primary">atpC</name>
    <name evidence="17" type="ORF">H9L19_02895</name>
</gene>
<dbReference type="GO" id="GO:0005524">
    <property type="term" value="F:ATP binding"/>
    <property type="evidence" value="ECO:0007669"/>
    <property type="project" value="UniProtKB-UniRule"/>
</dbReference>
<keyword evidence="12" id="KW-0375">Hydrogen ion transport</keyword>
<dbReference type="Proteomes" id="UP000515800">
    <property type="component" value="Chromosome"/>
</dbReference>
<dbReference type="EMBL" id="CP060724">
    <property type="protein sequence ID" value="QNN76068.1"/>
    <property type="molecule type" value="Genomic_DNA"/>
</dbReference>
<dbReference type="Gene3D" id="2.60.15.10">
    <property type="entry name" value="F0F1 ATP synthase delta/epsilon subunit, N-terminal"/>
    <property type="match status" value="1"/>
</dbReference>
<dbReference type="SUPFAM" id="SSF51344">
    <property type="entry name" value="Epsilon subunit of F1F0-ATP synthase N-terminal domain"/>
    <property type="match status" value="1"/>
</dbReference>
<dbReference type="InterPro" id="IPR020547">
    <property type="entry name" value="ATP_synth_F1_esu_C"/>
</dbReference>
<evidence type="ECO:0000259" key="16">
    <source>
        <dbReference type="Pfam" id="PF02823"/>
    </source>
</evidence>
<organism evidence="17 18">
    <name type="scientific">Weissella diestrammenae</name>
    <dbReference type="NCBI Taxonomy" id="1162633"/>
    <lineage>
        <taxon>Bacteria</taxon>
        <taxon>Bacillati</taxon>
        <taxon>Bacillota</taxon>
        <taxon>Bacilli</taxon>
        <taxon>Lactobacillales</taxon>
        <taxon>Lactobacillaceae</taxon>
        <taxon>Weissella</taxon>
    </lineage>
</organism>
<dbReference type="RefSeq" id="WP_187529896.1">
    <property type="nucleotide sequence ID" value="NZ_CP060724.1"/>
</dbReference>
<comment type="function">
    <text evidence="1 12">Produces ATP from ADP in the presence of a proton gradient across the membrane.</text>
</comment>
<dbReference type="CDD" id="cd12152">
    <property type="entry name" value="F1-ATPase_delta"/>
    <property type="match status" value="1"/>
</dbReference>
<sequence length="143" mass="15381">MAMDEHSFTVSIVTPDGVVFEYETATLVVLHTTGGEVGIMANHVPLVASLFISEVKVVDEANGQSERLAVNGGFAEFSNNTLTIVADSSEKSTDIDIERAESARERAERALQEAQSAADEHEISRAQLALKRAVTRIHAASVK</sequence>
<dbReference type="GO" id="GO:0046933">
    <property type="term" value="F:proton-transporting ATP synthase activity, rotational mechanism"/>
    <property type="evidence" value="ECO:0007669"/>
    <property type="project" value="UniProtKB-UniRule"/>
</dbReference>
<evidence type="ECO:0000256" key="7">
    <source>
        <dbReference type="ARBA" id="ARBA00023136"/>
    </source>
</evidence>
<name>A0A7G9T7J3_9LACO</name>
<dbReference type="GO" id="GO:0005886">
    <property type="term" value="C:plasma membrane"/>
    <property type="evidence" value="ECO:0007669"/>
    <property type="project" value="UniProtKB-SubCell"/>
</dbReference>
<accession>A0A7G9T7J3</accession>
<evidence type="ECO:0000256" key="13">
    <source>
        <dbReference type="RuleBase" id="RU003656"/>
    </source>
</evidence>
<comment type="subunit">
    <text evidence="12 13">F-type ATPases have 2 components, CF(1) - the catalytic core - and CF(0) - the membrane proton channel. CF(1) has five subunits: alpha(3), beta(3), gamma(1), delta(1), epsilon(1). CF(0) has three main subunits: a, b and c.</text>
</comment>
<feature type="domain" description="ATP synthase epsilon subunit C-terminal" evidence="15">
    <location>
        <begin position="94"/>
        <end position="140"/>
    </location>
</feature>
<evidence type="ECO:0000313" key="18">
    <source>
        <dbReference type="Proteomes" id="UP000515800"/>
    </source>
</evidence>
<comment type="similarity">
    <text evidence="3 12 13">Belongs to the ATPase epsilon chain family.</text>
</comment>
<proteinExistence type="inferred from homology"/>
<dbReference type="KEGG" id="wdi:H9L19_02895"/>
<dbReference type="SUPFAM" id="SSF46604">
    <property type="entry name" value="Epsilon subunit of F1F0-ATP synthase C-terminal domain"/>
    <property type="match status" value="1"/>
</dbReference>
<comment type="subcellular location">
    <subcellularLocation>
        <location evidence="2 12">Cell membrane</location>
        <topology evidence="2 12">Peripheral membrane protein</topology>
    </subcellularLocation>
</comment>
<keyword evidence="18" id="KW-1185">Reference proteome</keyword>
<evidence type="ECO:0000313" key="17">
    <source>
        <dbReference type="EMBL" id="QNN76068.1"/>
    </source>
</evidence>
<evidence type="ECO:0000256" key="2">
    <source>
        <dbReference type="ARBA" id="ARBA00004202"/>
    </source>
</evidence>
<dbReference type="InterPro" id="IPR001469">
    <property type="entry name" value="ATP_synth_F1_dsu/esu"/>
</dbReference>
<dbReference type="NCBIfam" id="NF001846">
    <property type="entry name" value="PRK00571.1-3"/>
    <property type="match status" value="1"/>
</dbReference>
<evidence type="ECO:0000256" key="1">
    <source>
        <dbReference type="ARBA" id="ARBA00003543"/>
    </source>
</evidence>
<keyword evidence="7 12" id="KW-0472">Membrane</keyword>
<dbReference type="Pfam" id="PF02823">
    <property type="entry name" value="ATP-synt_DE_N"/>
    <property type="match status" value="1"/>
</dbReference>
<dbReference type="AlphaFoldDB" id="A0A7G9T7J3"/>
<keyword evidence="12" id="KW-1003">Cell membrane</keyword>
<feature type="coiled-coil region" evidence="14">
    <location>
        <begin position="97"/>
        <end position="131"/>
    </location>
</feature>
<dbReference type="InterPro" id="IPR036794">
    <property type="entry name" value="ATP_F1_dsu/esu_C_sf"/>
</dbReference>
<keyword evidence="9 12" id="KW-0066">ATP synthesis</keyword>
<keyword evidence="6 12" id="KW-0406">Ion transport</keyword>
<evidence type="ECO:0000256" key="5">
    <source>
        <dbReference type="ARBA" id="ARBA00022448"/>
    </source>
</evidence>
<dbReference type="Pfam" id="PF00401">
    <property type="entry name" value="ATP-synt_DE"/>
    <property type="match status" value="1"/>
</dbReference>
<dbReference type="PANTHER" id="PTHR13822:SF10">
    <property type="entry name" value="ATP SYNTHASE EPSILON CHAIN, CHLOROPLASTIC"/>
    <property type="match status" value="1"/>
</dbReference>
<keyword evidence="5 12" id="KW-0813">Transport</keyword>
<feature type="domain" description="ATP synthase F1 complex delta/epsilon subunit N-terminal" evidence="16">
    <location>
        <begin position="8"/>
        <end position="88"/>
    </location>
</feature>
<evidence type="ECO:0000256" key="8">
    <source>
        <dbReference type="ARBA" id="ARBA00023196"/>
    </source>
</evidence>
<dbReference type="InterPro" id="IPR020546">
    <property type="entry name" value="ATP_synth_F1_dsu/esu_N"/>
</dbReference>
<evidence type="ECO:0000256" key="11">
    <source>
        <dbReference type="ARBA" id="ARBA00031795"/>
    </source>
</evidence>
<dbReference type="InterPro" id="IPR036771">
    <property type="entry name" value="ATPsynth_dsu/esu_N"/>
</dbReference>
<evidence type="ECO:0000256" key="14">
    <source>
        <dbReference type="SAM" id="Coils"/>
    </source>
</evidence>
<evidence type="ECO:0000256" key="9">
    <source>
        <dbReference type="ARBA" id="ARBA00023310"/>
    </source>
</evidence>
<dbReference type="HAMAP" id="MF_00530">
    <property type="entry name" value="ATP_synth_epsil_bac"/>
    <property type="match status" value="1"/>
</dbReference>
<protein>
    <recommendedName>
        <fullName evidence="4 12">ATP synthase epsilon chain</fullName>
    </recommendedName>
    <alternativeName>
        <fullName evidence="11 12">ATP synthase F1 sector epsilon subunit</fullName>
    </alternativeName>
    <alternativeName>
        <fullName evidence="10 12">F-ATPase epsilon subunit</fullName>
    </alternativeName>
</protein>
<dbReference type="NCBIfam" id="TIGR01216">
    <property type="entry name" value="ATP_synt_epsi"/>
    <property type="match status" value="1"/>
</dbReference>